<dbReference type="AlphaFoldDB" id="A0A1I4QBP6"/>
<evidence type="ECO:0000313" key="2">
    <source>
        <dbReference type="EMBL" id="RKT84862.1"/>
    </source>
</evidence>
<keyword evidence="1" id="KW-0472">Membrane</keyword>
<dbReference type="Proteomes" id="UP000199398">
    <property type="component" value="Unassembled WGS sequence"/>
</dbReference>
<dbReference type="RefSeq" id="WP_093145639.1">
    <property type="nucleotide sequence ID" value="NZ_FOUP01000001.1"/>
</dbReference>
<accession>A0A1I4QBP6</accession>
<dbReference type="EMBL" id="FOUP01000001">
    <property type="protein sequence ID" value="SFM37469.1"/>
    <property type="molecule type" value="Genomic_DNA"/>
</dbReference>
<organism evidence="3 4">
    <name type="scientific">Saccharopolyspora antimicrobica</name>
    <dbReference type="NCBI Taxonomy" id="455193"/>
    <lineage>
        <taxon>Bacteria</taxon>
        <taxon>Bacillati</taxon>
        <taxon>Actinomycetota</taxon>
        <taxon>Actinomycetes</taxon>
        <taxon>Pseudonocardiales</taxon>
        <taxon>Pseudonocardiaceae</taxon>
        <taxon>Saccharopolyspora</taxon>
    </lineage>
</organism>
<evidence type="ECO:0000313" key="3">
    <source>
        <dbReference type="EMBL" id="SFM37469.1"/>
    </source>
</evidence>
<keyword evidence="5" id="KW-1185">Reference proteome</keyword>
<evidence type="ECO:0000256" key="1">
    <source>
        <dbReference type="SAM" id="Phobius"/>
    </source>
</evidence>
<evidence type="ECO:0000313" key="5">
    <source>
        <dbReference type="Proteomes" id="UP000270697"/>
    </source>
</evidence>
<reference evidence="3 4" key="1">
    <citation type="submission" date="2016-10" db="EMBL/GenBank/DDBJ databases">
        <authorList>
            <person name="de Groot N.N."/>
        </authorList>
    </citation>
    <scope>NUCLEOTIDE SEQUENCE [LARGE SCALE GENOMIC DNA]</scope>
    <source>
        <strain evidence="3 4">CPCC 201259</strain>
    </source>
</reference>
<name>A0A1I4QBP6_9PSEU</name>
<proteinExistence type="predicted"/>
<dbReference type="STRING" id="455193.SAMN05421805_10155"/>
<keyword evidence="1" id="KW-0812">Transmembrane</keyword>
<feature type="transmembrane region" description="Helical" evidence="1">
    <location>
        <begin position="34"/>
        <end position="56"/>
    </location>
</feature>
<keyword evidence="1" id="KW-1133">Transmembrane helix</keyword>
<gene>
    <name evidence="2" type="ORF">ATL45_3193</name>
    <name evidence="3" type="ORF">SAMN05421805_10155</name>
</gene>
<sequence>MVRLLEDLLWWVGYLAVVLLAFVLVLAWRALLPGMAIGAVAIATGLVRTVALGWFLGGAGLRAVMVGLERLGELVPAPRLRAEVTGR</sequence>
<dbReference type="EMBL" id="RBXX01000002">
    <property type="protein sequence ID" value="RKT84862.1"/>
    <property type="molecule type" value="Genomic_DNA"/>
</dbReference>
<evidence type="ECO:0000313" key="4">
    <source>
        <dbReference type="Proteomes" id="UP000199398"/>
    </source>
</evidence>
<dbReference type="Proteomes" id="UP000270697">
    <property type="component" value="Unassembled WGS sequence"/>
</dbReference>
<feature type="transmembrane region" description="Helical" evidence="1">
    <location>
        <begin position="7"/>
        <end position="28"/>
    </location>
</feature>
<reference evidence="2 5" key="2">
    <citation type="submission" date="2018-10" db="EMBL/GenBank/DDBJ databases">
        <title>Sequencing the genomes of 1000 actinobacteria strains.</title>
        <authorList>
            <person name="Klenk H.-P."/>
        </authorList>
    </citation>
    <scope>NUCLEOTIDE SEQUENCE [LARGE SCALE GENOMIC DNA]</scope>
    <source>
        <strain evidence="2 5">DSM 45119</strain>
    </source>
</reference>
<protein>
    <submittedName>
        <fullName evidence="3">Uncharacterized protein</fullName>
    </submittedName>
</protein>